<feature type="transmembrane region" description="Helical" evidence="1">
    <location>
        <begin position="83"/>
        <end position="102"/>
    </location>
</feature>
<feature type="transmembrane region" description="Helical" evidence="1">
    <location>
        <begin position="183"/>
        <end position="205"/>
    </location>
</feature>
<proteinExistence type="predicted"/>
<feature type="transmembrane region" description="Helical" evidence="1">
    <location>
        <begin position="217"/>
        <end position="236"/>
    </location>
</feature>
<dbReference type="Pfam" id="PF04657">
    <property type="entry name" value="DMT_YdcZ"/>
    <property type="match status" value="2"/>
</dbReference>
<dbReference type="PANTHER" id="PTHR34821:SF2">
    <property type="entry name" value="INNER MEMBRANE PROTEIN YDCZ"/>
    <property type="match status" value="1"/>
</dbReference>
<comment type="caution">
    <text evidence="2">The sequence shown here is derived from an EMBL/GenBank/DDBJ whole genome shotgun (WGS) entry which is preliminary data.</text>
</comment>
<feature type="transmembrane region" description="Helical" evidence="1">
    <location>
        <begin position="248"/>
        <end position="267"/>
    </location>
</feature>
<sequence length="325" mass="35148">MYTELEEESRKTFMLAILIGLTIGILLPMQTSVNSRLRQVVGSPFVASFLSFTVGTIFLSLLLLLTGQSFGFESSVIREGPGWMWIGGLLGVLFLTGNILLFPRLGSVQTVIMPIFGQILMGLLIDHFGWFNSVEHPITALRLFGVVLVLLGVIGTVALSDWLNRRRGKLVVSMETDTENLNLWRLFGIFTGMMSATQTAINGYLGTVLESALKGALVSFVVGTMALLLILLVSRQPVPLGQLKGQPWWIWLGGIIGALFIGGNVLIVPIVGTGIAVIIVIVGLLCGSLLIDRFGWFGAKKNPVTGVQLVSLIVMVLGIVLIRLS</sequence>
<name>A0ABW2PTV8_9BACL</name>
<feature type="transmembrane region" description="Helical" evidence="1">
    <location>
        <begin position="41"/>
        <end position="63"/>
    </location>
</feature>
<evidence type="ECO:0000313" key="2">
    <source>
        <dbReference type="EMBL" id="MFC7391170.1"/>
    </source>
</evidence>
<protein>
    <submittedName>
        <fullName evidence="2">DMT family transporter</fullName>
    </submittedName>
</protein>
<feature type="transmembrane region" description="Helical" evidence="1">
    <location>
        <begin position="12"/>
        <end position="29"/>
    </location>
</feature>
<feature type="transmembrane region" description="Helical" evidence="1">
    <location>
        <begin position="273"/>
        <end position="291"/>
    </location>
</feature>
<keyword evidence="1" id="KW-1133">Transmembrane helix</keyword>
<evidence type="ECO:0000256" key="1">
    <source>
        <dbReference type="SAM" id="Phobius"/>
    </source>
</evidence>
<feature type="transmembrane region" description="Helical" evidence="1">
    <location>
        <begin position="143"/>
        <end position="163"/>
    </location>
</feature>
<feature type="transmembrane region" description="Helical" evidence="1">
    <location>
        <begin position="303"/>
        <end position="324"/>
    </location>
</feature>
<reference evidence="3" key="1">
    <citation type="journal article" date="2019" name="Int. J. Syst. Evol. Microbiol.">
        <title>The Global Catalogue of Microorganisms (GCM) 10K type strain sequencing project: providing services to taxonomists for standard genome sequencing and annotation.</title>
        <authorList>
            <consortium name="The Broad Institute Genomics Platform"/>
            <consortium name="The Broad Institute Genome Sequencing Center for Infectious Disease"/>
            <person name="Wu L."/>
            <person name="Ma J."/>
        </authorList>
    </citation>
    <scope>NUCLEOTIDE SEQUENCE [LARGE SCALE GENOMIC DNA]</scope>
    <source>
        <strain evidence="3">CCUG 55590</strain>
    </source>
</reference>
<accession>A0ABW2PTV8</accession>
<feature type="transmembrane region" description="Helical" evidence="1">
    <location>
        <begin position="111"/>
        <end position="131"/>
    </location>
</feature>
<gene>
    <name evidence="2" type="ORF">ACFQO8_13605</name>
</gene>
<keyword evidence="3" id="KW-1185">Reference proteome</keyword>
<keyword evidence="1" id="KW-0812">Transmembrane</keyword>
<dbReference type="InterPro" id="IPR006750">
    <property type="entry name" value="YdcZ"/>
</dbReference>
<evidence type="ECO:0000313" key="3">
    <source>
        <dbReference type="Proteomes" id="UP001596439"/>
    </source>
</evidence>
<keyword evidence="1" id="KW-0472">Membrane</keyword>
<organism evidence="2 3">
    <name type="scientific">Exiguobacterium aestuarii</name>
    <dbReference type="NCBI Taxonomy" id="273527"/>
    <lineage>
        <taxon>Bacteria</taxon>
        <taxon>Bacillati</taxon>
        <taxon>Bacillota</taxon>
        <taxon>Bacilli</taxon>
        <taxon>Bacillales</taxon>
        <taxon>Bacillales Family XII. Incertae Sedis</taxon>
        <taxon>Exiguobacterium</taxon>
    </lineage>
</organism>
<dbReference type="Proteomes" id="UP001596439">
    <property type="component" value="Unassembled WGS sequence"/>
</dbReference>
<dbReference type="PANTHER" id="PTHR34821">
    <property type="entry name" value="INNER MEMBRANE PROTEIN YDCZ"/>
    <property type="match status" value="1"/>
</dbReference>
<dbReference type="RefSeq" id="WP_214790917.1">
    <property type="nucleotide sequence ID" value="NZ_JANIEL010000042.1"/>
</dbReference>
<dbReference type="EMBL" id="JBHTCE010000004">
    <property type="protein sequence ID" value="MFC7391170.1"/>
    <property type="molecule type" value="Genomic_DNA"/>
</dbReference>